<gene>
    <name evidence="2" type="ORF">UFOPK1509_00608</name>
    <name evidence="3" type="ORF">UFOPK4442_00039</name>
</gene>
<accession>A0A6J7W6V2</accession>
<reference evidence="3" key="1">
    <citation type="submission" date="2020-05" db="EMBL/GenBank/DDBJ databases">
        <authorList>
            <person name="Chiriac C."/>
            <person name="Salcher M."/>
            <person name="Ghai R."/>
            <person name="Kavagutti S V."/>
        </authorList>
    </citation>
    <scope>NUCLEOTIDE SEQUENCE</scope>
</reference>
<dbReference type="EMBL" id="CAEZSY010000080">
    <property type="protein sequence ID" value="CAB4556082.1"/>
    <property type="molecule type" value="Genomic_DNA"/>
</dbReference>
<proteinExistence type="predicted"/>
<feature type="compositionally biased region" description="Low complexity" evidence="1">
    <location>
        <begin position="8"/>
        <end position="18"/>
    </location>
</feature>
<name>A0A6J7W6V2_9ZZZZ</name>
<evidence type="ECO:0000313" key="3">
    <source>
        <dbReference type="EMBL" id="CAB5140677.1"/>
    </source>
</evidence>
<dbReference type="EMBL" id="CAFBSA010000002">
    <property type="protein sequence ID" value="CAB5140677.1"/>
    <property type="molecule type" value="Genomic_DNA"/>
</dbReference>
<dbReference type="AlphaFoldDB" id="A0A6J7W6V2"/>
<sequence length="41" mass="4120">MEPPVSVPIASGASNAARAADDPPPEPPGIRVKSQGLWVGP</sequence>
<protein>
    <submittedName>
        <fullName evidence="3">Unannotated protein</fullName>
    </submittedName>
</protein>
<feature type="region of interest" description="Disordered" evidence="1">
    <location>
        <begin position="1"/>
        <end position="41"/>
    </location>
</feature>
<evidence type="ECO:0000313" key="2">
    <source>
        <dbReference type="EMBL" id="CAB4556082.1"/>
    </source>
</evidence>
<organism evidence="3">
    <name type="scientific">freshwater metagenome</name>
    <dbReference type="NCBI Taxonomy" id="449393"/>
    <lineage>
        <taxon>unclassified sequences</taxon>
        <taxon>metagenomes</taxon>
        <taxon>ecological metagenomes</taxon>
    </lineage>
</organism>
<evidence type="ECO:0000256" key="1">
    <source>
        <dbReference type="SAM" id="MobiDB-lite"/>
    </source>
</evidence>